<dbReference type="PROSITE" id="PS50088">
    <property type="entry name" value="ANK_REPEAT"/>
    <property type="match status" value="2"/>
</dbReference>
<accession>G5A9D0</accession>
<dbReference type="RefSeq" id="XP_009536678.1">
    <property type="nucleotide sequence ID" value="XM_009538383.1"/>
</dbReference>
<dbReference type="KEGG" id="psoj:PHYSODRAFT_527526"/>
<proteinExistence type="predicted"/>
<organism evidence="4 5">
    <name type="scientific">Phytophthora sojae (strain P6497)</name>
    <name type="common">Soybean stem and root rot agent</name>
    <name type="synonym">Phytophthora megasperma f. sp. glycines</name>
    <dbReference type="NCBI Taxonomy" id="1094619"/>
    <lineage>
        <taxon>Eukaryota</taxon>
        <taxon>Sar</taxon>
        <taxon>Stramenopiles</taxon>
        <taxon>Oomycota</taxon>
        <taxon>Peronosporomycetes</taxon>
        <taxon>Peronosporales</taxon>
        <taxon>Peronosporaceae</taxon>
        <taxon>Phytophthora</taxon>
    </lineage>
</organism>
<dbReference type="Gene3D" id="1.25.40.20">
    <property type="entry name" value="Ankyrin repeat-containing domain"/>
    <property type="match status" value="1"/>
</dbReference>
<dbReference type="EMBL" id="JH159161">
    <property type="protein sequence ID" value="EGZ08506.1"/>
    <property type="molecule type" value="Genomic_DNA"/>
</dbReference>
<evidence type="ECO:0000256" key="1">
    <source>
        <dbReference type="ARBA" id="ARBA00022737"/>
    </source>
</evidence>
<evidence type="ECO:0000313" key="5">
    <source>
        <dbReference type="Proteomes" id="UP000002640"/>
    </source>
</evidence>
<reference evidence="4 5" key="1">
    <citation type="journal article" date="2006" name="Science">
        <title>Phytophthora genome sequences uncover evolutionary origins and mechanisms of pathogenesis.</title>
        <authorList>
            <person name="Tyler B.M."/>
            <person name="Tripathy S."/>
            <person name="Zhang X."/>
            <person name="Dehal P."/>
            <person name="Jiang R.H."/>
            <person name="Aerts A."/>
            <person name="Arredondo F.D."/>
            <person name="Baxter L."/>
            <person name="Bensasson D."/>
            <person name="Beynon J.L."/>
            <person name="Chapman J."/>
            <person name="Damasceno C.M."/>
            <person name="Dorrance A.E."/>
            <person name="Dou D."/>
            <person name="Dickerman A.W."/>
            <person name="Dubchak I.L."/>
            <person name="Garbelotto M."/>
            <person name="Gijzen M."/>
            <person name="Gordon S.G."/>
            <person name="Govers F."/>
            <person name="Grunwald N.J."/>
            <person name="Huang W."/>
            <person name="Ivors K.L."/>
            <person name="Jones R.W."/>
            <person name="Kamoun S."/>
            <person name="Krampis K."/>
            <person name="Lamour K.H."/>
            <person name="Lee M.K."/>
            <person name="McDonald W.H."/>
            <person name="Medina M."/>
            <person name="Meijer H.J."/>
            <person name="Nordberg E.K."/>
            <person name="Maclean D.J."/>
            <person name="Ospina-Giraldo M.D."/>
            <person name="Morris P.F."/>
            <person name="Phuntumart V."/>
            <person name="Putnam N.H."/>
            <person name="Rash S."/>
            <person name="Rose J.K."/>
            <person name="Sakihama Y."/>
            <person name="Salamov A.A."/>
            <person name="Savidor A."/>
            <person name="Scheuring C.F."/>
            <person name="Smith B.M."/>
            <person name="Sobral B.W."/>
            <person name="Terry A."/>
            <person name="Torto-Alalibo T.A."/>
            <person name="Win J."/>
            <person name="Xu Z."/>
            <person name="Zhang H."/>
            <person name="Grigoriev I.V."/>
            <person name="Rokhsar D.S."/>
            <person name="Boore J.L."/>
        </authorList>
    </citation>
    <scope>NUCLEOTIDE SEQUENCE [LARGE SCALE GENOMIC DNA]</scope>
    <source>
        <strain evidence="4 5">P6497</strain>
    </source>
</reference>
<gene>
    <name evidence="4" type="ORF">PHYSODRAFT_527526</name>
</gene>
<keyword evidence="5" id="KW-1185">Reference proteome</keyword>
<dbReference type="SMART" id="SM00248">
    <property type="entry name" value="ANK"/>
    <property type="match status" value="2"/>
</dbReference>
<protein>
    <submittedName>
        <fullName evidence="4">Uncharacterized protein</fullName>
    </submittedName>
</protein>
<name>G5A9D0_PHYSP</name>
<feature type="repeat" description="ANK" evidence="3">
    <location>
        <begin position="37"/>
        <end position="69"/>
    </location>
</feature>
<dbReference type="InterPro" id="IPR002110">
    <property type="entry name" value="Ankyrin_rpt"/>
</dbReference>
<keyword evidence="2 3" id="KW-0040">ANK repeat</keyword>
<evidence type="ECO:0000256" key="2">
    <source>
        <dbReference type="ARBA" id="ARBA00023043"/>
    </source>
</evidence>
<dbReference type="GeneID" id="20661143"/>
<sequence length="74" mass="7720">MGANGVTALILASENGHLKVVKLLLDRGAMVDSVDKVGDSSLISAAINGHVAVVNYLVEKGAFIELTNRQGWTA</sequence>
<feature type="repeat" description="ANK" evidence="3">
    <location>
        <begin position="4"/>
        <end position="36"/>
    </location>
</feature>
<dbReference type="PANTHER" id="PTHR24171">
    <property type="entry name" value="ANKYRIN REPEAT DOMAIN-CONTAINING PROTEIN 39-RELATED"/>
    <property type="match status" value="1"/>
</dbReference>
<dbReference type="InParanoid" id="G5A9D0"/>
<evidence type="ECO:0000256" key="3">
    <source>
        <dbReference type="PROSITE-ProRule" id="PRU00023"/>
    </source>
</evidence>
<dbReference type="Pfam" id="PF12796">
    <property type="entry name" value="Ank_2"/>
    <property type="match status" value="1"/>
</dbReference>
<dbReference type="OMA" id="LMCGSEN"/>
<evidence type="ECO:0000313" key="4">
    <source>
        <dbReference type="EMBL" id="EGZ08506.1"/>
    </source>
</evidence>
<dbReference type="SMR" id="G5A9D0"/>
<feature type="non-terminal residue" evidence="4">
    <location>
        <position position="74"/>
    </location>
</feature>
<dbReference type="Proteomes" id="UP000002640">
    <property type="component" value="Unassembled WGS sequence"/>
</dbReference>
<dbReference type="SUPFAM" id="SSF48403">
    <property type="entry name" value="Ankyrin repeat"/>
    <property type="match status" value="1"/>
</dbReference>
<keyword evidence="1" id="KW-0677">Repeat</keyword>
<dbReference type="AlphaFoldDB" id="G5A9D0"/>
<dbReference type="PROSITE" id="PS50297">
    <property type="entry name" value="ANK_REP_REGION"/>
    <property type="match status" value="2"/>
</dbReference>
<dbReference type="InterPro" id="IPR036770">
    <property type="entry name" value="Ankyrin_rpt-contain_sf"/>
</dbReference>